<dbReference type="InterPro" id="IPR052709">
    <property type="entry name" value="Transposase-MT_Hybrid"/>
</dbReference>
<name>A0ABR1DI92_NECAM</name>
<evidence type="ECO:0000313" key="2">
    <source>
        <dbReference type="Proteomes" id="UP001303046"/>
    </source>
</evidence>
<dbReference type="Proteomes" id="UP001303046">
    <property type="component" value="Unassembled WGS sequence"/>
</dbReference>
<comment type="caution">
    <text evidence="1">The sequence shown here is derived from an EMBL/GenBank/DDBJ whole genome shotgun (WGS) entry which is preliminary data.</text>
</comment>
<dbReference type="PANTHER" id="PTHR46060:SF2">
    <property type="entry name" value="HISTONE-LYSINE N-METHYLTRANSFERASE SETMAR"/>
    <property type="match status" value="1"/>
</dbReference>
<evidence type="ECO:0008006" key="3">
    <source>
        <dbReference type="Google" id="ProtNLM"/>
    </source>
</evidence>
<gene>
    <name evidence="1" type="primary">Necator_chrIV.g15359</name>
    <name evidence="1" type="ORF">RB195_002064</name>
</gene>
<dbReference type="InterPro" id="IPR036397">
    <property type="entry name" value="RNaseH_sf"/>
</dbReference>
<dbReference type="Gene3D" id="3.30.420.10">
    <property type="entry name" value="Ribonuclease H-like superfamily/Ribonuclease H"/>
    <property type="match status" value="1"/>
</dbReference>
<organism evidence="1 2">
    <name type="scientific">Necator americanus</name>
    <name type="common">Human hookworm</name>
    <dbReference type="NCBI Taxonomy" id="51031"/>
    <lineage>
        <taxon>Eukaryota</taxon>
        <taxon>Metazoa</taxon>
        <taxon>Ecdysozoa</taxon>
        <taxon>Nematoda</taxon>
        <taxon>Chromadorea</taxon>
        <taxon>Rhabditida</taxon>
        <taxon>Rhabditina</taxon>
        <taxon>Rhabditomorpha</taxon>
        <taxon>Strongyloidea</taxon>
        <taxon>Ancylostomatidae</taxon>
        <taxon>Bunostominae</taxon>
        <taxon>Necator</taxon>
    </lineage>
</organism>
<evidence type="ECO:0000313" key="1">
    <source>
        <dbReference type="EMBL" id="KAK6749828.1"/>
    </source>
</evidence>
<reference evidence="1 2" key="1">
    <citation type="submission" date="2023-08" db="EMBL/GenBank/DDBJ databases">
        <title>A Necator americanus chromosomal reference genome.</title>
        <authorList>
            <person name="Ilik V."/>
            <person name="Petrzelkova K.J."/>
            <person name="Pardy F."/>
            <person name="Fuh T."/>
            <person name="Niatou-Singa F.S."/>
            <person name="Gouil Q."/>
            <person name="Baker L."/>
            <person name="Ritchie M.E."/>
            <person name="Jex A.R."/>
            <person name="Gazzola D."/>
            <person name="Li H."/>
            <person name="Toshio Fujiwara R."/>
            <person name="Zhan B."/>
            <person name="Aroian R.V."/>
            <person name="Pafco B."/>
            <person name="Schwarz E.M."/>
        </authorList>
    </citation>
    <scope>NUCLEOTIDE SEQUENCE [LARGE SCALE GENOMIC DNA]</scope>
    <source>
        <strain evidence="1 2">Aroian</strain>
        <tissue evidence="1">Whole animal</tissue>
    </source>
</reference>
<proteinExistence type="predicted"/>
<sequence length="196" mass="22157">MELDLDLLRREMEADPYQTTRELTVALGHYMDYRADTALSLLTLKRTHTWLERIATGDEKWISYSNIHRRAQWVGKGTDADVPKINVHVKKRLKLGNKNLEDGPCSGRPTAISFDELKNLAEQHPYEGVRYFAASLGCSLSTVSKGLRSLAIVKKLGQWLPHALSGGNTGDQKWVLYLSHTHKRAWCAGDEMPDLL</sequence>
<dbReference type="PANTHER" id="PTHR46060">
    <property type="entry name" value="MARINER MOS1 TRANSPOSASE-LIKE PROTEIN"/>
    <property type="match status" value="1"/>
</dbReference>
<keyword evidence="2" id="KW-1185">Reference proteome</keyword>
<accession>A0ABR1DI92</accession>
<dbReference type="EMBL" id="JAVFWL010000004">
    <property type="protein sequence ID" value="KAK6749828.1"/>
    <property type="molecule type" value="Genomic_DNA"/>
</dbReference>
<protein>
    <recommendedName>
        <fullName evidence="3">Transposase</fullName>
    </recommendedName>
</protein>